<dbReference type="PRINTS" id="PR00385">
    <property type="entry name" value="P450"/>
</dbReference>
<keyword evidence="4 7" id="KW-0479">Metal-binding</keyword>
<dbReference type="SUPFAM" id="SSF48264">
    <property type="entry name" value="Cytochrome P450"/>
    <property type="match status" value="1"/>
</dbReference>
<gene>
    <name evidence="9" type="ORF">FACUT_11117</name>
</gene>
<evidence type="ECO:0000256" key="3">
    <source>
        <dbReference type="ARBA" id="ARBA00022617"/>
    </source>
</evidence>
<comment type="similarity">
    <text evidence="2 8">Belongs to the cytochrome P450 family.</text>
</comment>
<evidence type="ECO:0000256" key="2">
    <source>
        <dbReference type="ARBA" id="ARBA00010617"/>
    </source>
</evidence>
<feature type="binding site" description="axial binding residue" evidence="7">
    <location>
        <position position="381"/>
    </location>
    <ligand>
        <name>heme</name>
        <dbReference type="ChEBI" id="CHEBI:30413"/>
    </ligand>
    <ligandPart>
        <name>Fe</name>
        <dbReference type="ChEBI" id="CHEBI:18248"/>
    </ligandPart>
</feature>
<dbReference type="PANTHER" id="PTHR24305">
    <property type="entry name" value="CYTOCHROME P450"/>
    <property type="match status" value="1"/>
</dbReference>
<keyword evidence="5 7" id="KW-0408">Iron</keyword>
<dbReference type="OrthoDB" id="1470350at2759"/>
<dbReference type="GO" id="GO:0020037">
    <property type="term" value="F:heme binding"/>
    <property type="evidence" value="ECO:0007669"/>
    <property type="project" value="InterPro"/>
</dbReference>
<protein>
    <submittedName>
        <fullName evidence="9">Benzoate 4-monooxygenase</fullName>
    </submittedName>
</protein>
<dbReference type="GO" id="GO:0016705">
    <property type="term" value="F:oxidoreductase activity, acting on paired donors, with incorporation or reduction of molecular oxygen"/>
    <property type="evidence" value="ECO:0007669"/>
    <property type="project" value="InterPro"/>
</dbReference>
<dbReference type="PROSITE" id="PS00086">
    <property type="entry name" value="CYTOCHROME_P450"/>
    <property type="match status" value="1"/>
</dbReference>
<keyword evidence="8" id="KW-0560">Oxidoreductase</keyword>
<proteinExistence type="inferred from homology"/>
<comment type="cofactor">
    <cofactor evidence="1 7">
        <name>heme</name>
        <dbReference type="ChEBI" id="CHEBI:30413"/>
    </cofactor>
</comment>
<dbReference type="InterPro" id="IPR036396">
    <property type="entry name" value="Cyt_P450_sf"/>
</dbReference>
<dbReference type="GO" id="GO:0005506">
    <property type="term" value="F:iron ion binding"/>
    <property type="evidence" value="ECO:0007669"/>
    <property type="project" value="InterPro"/>
</dbReference>
<reference evidence="9 10" key="1">
    <citation type="submission" date="2020-01" db="EMBL/GenBank/DDBJ databases">
        <title>Identification and distribution of gene clusters putatively required for synthesis of sphingolipid metabolism inhibitors in phylogenetically diverse species of the filamentous fungus Fusarium.</title>
        <authorList>
            <person name="Kim H.-S."/>
            <person name="Busman M."/>
            <person name="Brown D.W."/>
            <person name="Divon H."/>
            <person name="Uhlig S."/>
            <person name="Proctor R.H."/>
        </authorList>
    </citation>
    <scope>NUCLEOTIDE SEQUENCE [LARGE SCALE GENOMIC DNA]</scope>
    <source>
        <strain evidence="9 10">NRRL 13308</strain>
    </source>
</reference>
<keyword evidence="6 8" id="KW-0503">Monooxygenase</keyword>
<dbReference type="PRINTS" id="PR00465">
    <property type="entry name" value="EP450IV"/>
</dbReference>
<dbReference type="InterPro" id="IPR001128">
    <property type="entry name" value="Cyt_P450"/>
</dbReference>
<evidence type="ECO:0000256" key="6">
    <source>
        <dbReference type="ARBA" id="ARBA00023033"/>
    </source>
</evidence>
<dbReference type="InterPro" id="IPR002403">
    <property type="entry name" value="Cyt_P450_E_grp-IV"/>
</dbReference>
<dbReference type="PANTHER" id="PTHR24305:SF164">
    <property type="entry name" value="P450, PUTATIVE (EUROFUNG)-RELATED"/>
    <property type="match status" value="1"/>
</dbReference>
<organism evidence="9 10">
    <name type="scientific">Fusarium acutatum</name>
    <dbReference type="NCBI Taxonomy" id="78861"/>
    <lineage>
        <taxon>Eukaryota</taxon>
        <taxon>Fungi</taxon>
        <taxon>Dikarya</taxon>
        <taxon>Ascomycota</taxon>
        <taxon>Pezizomycotina</taxon>
        <taxon>Sordariomycetes</taxon>
        <taxon>Hypocreomycetidae</taxon>
        <taxon>Hypocreales</taxon>
        <taxon>Nectriaceae</taxon>
        <taxon>Fusarium</taxon>
        <taxon>Fusarium fujikuroi species complex</taxon>
    </lineage>
</organism>
<sequence length="452" mass="51386">MMALLIPYLVIAIGFAAVYVAQSILYNLFFHPLRSYPGPILAKISIIWSRQANLHGLKYMRIHEAHRKHGSVVRIGPNELSFADPAAVRDIYTNSAFKKEENFYFAKRGYEEEHLFSFRNPEAHNQRRKLLSRGYSQSSISDIEDHITVKIETFLNLLGTKTANDESVDIYAFVHLLSFDLVYRLLFGDDPRSLELGGEHKVLSYLRAWRPLFTYYSVDLIKTSRQNNVVTPFFRSVLYGGKDGYLNRPLTDSEVAEECMSGMFGGTGTTANTFVFLLWATLQRPRTCAGLPYLQAVTNETLRMYPTIVAILPRVAEKDTTVAGYHIPRGTVVGTQNYTIHRWERAFPDPDNFLPERWLDNRDVDARKEAFVPFSVGPRRCIGVKSLAQMELSKLIAAFFLRFDASIDASMRPEDMRIFDTFNAGPAGRKLLVRLKKKRSDAETAGAIAVQD</sequence>
<evidence type="ECO:0000256" key="1">
    <source>
        <dbReference type="ARBA" id="ARBA00001971"/>
    </source>
</evidence>
<evidence type="ECO:0000313" key="9">
    <source>
        <dbReference type="EMBL" id="KAF4420579.1"/>
    </source>
</evidence>
<dbReference type="EMBL" id="JAADJF010000364">
    <property type="protein sequence ID" value="KAF4420579.1"/>
    <property type="molecule type" value="Genomic_DNA"/>
</dbReference>
<dbReference type="Proteomes" id="UP000536711">
    <property type="component" value="Unassembled WGS sequence"/>
</dbReference>
<keyword evidence="3 7" id="KW-0349">Heme</keyword>
<evidence type="ECO:0000313" key="10">
    <source>
        <dbReference type="Proteomes" id="UP000536711"/>
    </source>
</evidence>
<evidence type="ECO:0000256" key="8">
    <source>
        <dbReference type="RuleBase" id="RU000461"/>
    </source>
</evidence>
<evidence type="ECO:0000256" key="5">
    <source>
        <dbReference type="ARBA" id="ARBA00023004"/>
    </source>
</evidence>
<dbReference type="InterPro" id="IPR017972">
    <property type="entry name" value="Cyt_P450_CS"/>
</dbReference>
<comment type="caution">
    <text evidence="9">The sequence shown here is derived from an EMBL/GenBank/DDBJ whole genome shotgun (WGS) entry which is preliminary data.</text>
</comment>
<evidence type="ECO:0000256" key="4">
    <source>
        <dbReference type="ARBA" id="ARBA00022723"/>
    </source>
</evidence>
<dbReference type="Gene3D" id="1.10.630.10">
    <property type="entry name" value="Cytochrome P450"/>
    <property type="match status" value="1"/>
</dbReference>
<dbReference type="GO" id="GO:0004497">
    <property type="term" value="F:monooxygenase activity"/>
    <property type="evidence" value="ECO:0007669"/>
    <property type="project" value="UniProtKB-KW"/>
</dbReference>
<dbReference type="InterPro" id="IPR050121">
    <property type="entry name" value="Cytochrome_P450_monoxygenase"/>
</dbReference>
<name>A0A8H4JDR1_9HYPO</name>
<keyword evidence="10" id="KW-1185">Reference proteome</keyword>
<dbReference type="Pfam" id="PF00067">
    <property type="entry name" value="p450"/>
    <property type="match status" value="2"/>
</dbReference>
<dbReference type="AlphaFoldDB" id="A0A8H4JDR1"/>
<accession>A0A8H4JDR1</accession>
<evidence type="ECO:0000256" key="7">
    <source>
        <dbReference type="PIRSR" id="PIRSR602403-1"/>
    </source>
</evidence>